<sequence>MLFIAGAGTGKSMTFGEDVLDGLGVRLLTMDRPGMGGSTHAEGRTVASTAADYRAFVDGVLGESGARIPVVANSQGAVFGRAMACLCMTRSLILVSPADEISYPSSLSPNEFNVLAFTARKNTSEQSTQEVIWAVL</sequence>
<evidence type="ECO:0000313" key="3">
    <source>
        <dbReference type="Proteomes" id="UP000501387"/>
    </source>
</evidence>
<feature type="domain" description="AB hydrolase-1" evidence="1">
    <location>
        <begin position="2"/>
        <end position="109"/>
    </location>
</feature>
<dbReference type="AlphaFoldDB" id="A0A6G8FG30"/>
<reference evidence="2 3" key="1">
    <citation type="submission" date="2020-03" db="EMBL/GenBank/DDBJ databases">
        <title>Leucobacter sp. nov., isolated from beetles.</title>
        <authorList>
            <person name="Hyun D.-W."/>
            <person name="Bae J.-W."/>
        </authorList>
    </citation>
    <scope>NUCLEOTIDE SEQUENCE [LARGE SCALE GENOMIC DNA]</scope>
    <source>
        <strain evidence="2 3">HDW9B</strain>
    </source>
</reference>
<dbReference type="RefSeq" id="WP_166321164.1">
    <property type="nucleotide sequence ID" value="NZ_CP049934.1"/>
</dbReference>
<dbReference type="Gene3D" id="3.40.50.1820">
    <property type="entry name" value="alpha/beta hydrolase"/>
    <property type="match status" value="1"/>
</dbReference>
<keyword evidence="2" id="KW-0378">Hydrolase</keyword>
<dbReference type="GO" id="GO:0016787">
    <property type="term" value="F:hydrolase activity"/>
    <property type="evidence" value="ECO:0007669"/>
    <property type="project" value="UniProtKB-KW"/>
</dbReference>
<dbReference type="EMBL" id="CP049934">
    <property type="protein sequence ID" value="QIM15199.1"/>
    <property type="molecule type" value="Genomic_DNA"/>
</dbReference>
<protein>
    <submittedName>
        <fullName evidence="2">Alpha/beta hydrolase</fullName>
    </submittedName>
</protein>
<dbReference type="KEGG" id="lins:G7067_00270"/>
<dbReference type="Pfam" id="PF12697">
    <property type="entry name" value="Abhydrolase_6"/>
    <property type="match status" value="1"/>
</dbReference>
<dbReference type="Proteomes" id="UP000501387">
    <property type="component" value="Chromosome"/>
</dbReference>
<evidence type="ECO:0000313" key="2">
    <source>
        <dbReference type="EMBL" id="QIM15199.1"/>
    </source>
</evidence>
<dbReference type="InterPro" id="IPR000073">
    <property type="entry name" value="AB_hydrolase_1"/>
</dbReference>
<proteinExistence type="predicted"/>
<name>A0A6G8FG30_9MICO</name>
<evidence type="ECO:0000259" key="1">
    <source>
        <dbReference type="Pfam" id="PF12697"/>
    </source>
</evidence>
<dbReference type="InterPro" id="IPR029058">
    <property type="entry name" value="AB_hydrolase_fold"/>
</dbReference>
<dbReference type="SUPFAM" id="SSF53474">
    <property type="entry name" value="alpha/beta-Hydrolases"/>
    <property type="match status" value="1"/>
</dbReference>
<accession>A0A6G8FG30</accession>
<keyword evidence="3" id="KW-1185">Reference proteome</keyword>
<organism evidence="2 3">
    <name type="scientific">Leucobacter insecticola</name>
    <dbReference type="NCBI Taxonomy" id="2714934"/>
    <lineage>
        <taxon>Bacteria</taxon>
        <taxon>Bacillati</taxon>
        <taxon>Actinomycetota</taxon>
        <taxon>Actinomycetes</taxon>
        <taxon>Micrococcales</taxon>
        <taxon>Microbacteriaceae</taxon>
        <taxon>Leucobacter</taxon>
    </lineage>
</organism>
<gene>
    <name evidence="2" type="ORF">G7067_00270</name>
</gene>